<proteinExistence type="predicted"/>
<reference evidence="2" key="1">
    <citation type="submission" date="2018-09" db="EMBL/GenBank/DDBJ databases">
        <title>Yersinia hibernicus sp. nov.</title>
        <authorList>
            <person name="Nguyen S.V."/>
            <person name="Mundanda D.M."/>
            <person name="Anes J."/>
            <person name="Fanning S."/>
        </authorList>
    </citation>
    <scope>NUCLEOTIDE SEQUENCE [LARGE SCALE GENOMIC DNA]</scope>
    <source>
        <strain evidence="2">CFS1934</strain>
    </source>
</reference>
<organism evidence="1 2">
    <name type="scientific">Yersinia hibernica</name>
    <dbReference type="NCBI Taxonomy" id="2339259"/>
    <lineage>
        <taxon>Bacteria</taxon>
        <taxon>Pseudomonadati</taxon>
        <taxon>Pseudomonadota</taxon>
        <taxon>Gammaproteobacteria</taxon>
        <taxon>Enterobacterales</taxon>
        <taxon>Yersiniaceae</taxon>
        <taxon>Yersinia</taxon>
    </lineage>
</organism>
<gene>
    <name evidence="1" type="ORF">D5F51_18995</name>
</gene>
<sequence>MTGGELKHQLEKVQCINSPPFCCFHCPIESSNKYHYFDGYLCSSNPGCIVAGAWLVFILLNI</sequence>
<keyword evidence="2" id="KW-1185">Reference proteome</keyword>
<name>A0ABX5R4S9_9GAMM</name>
<evidence type="ECO:0000313" key="2">
    <source>
        <dbReference type="Proteomes" id="UP000288804"/>
    </source>
</evidence>
<evidence type="ECO:0000313" key="1">
    <source>
        <dbReference type="EMBL" id="QAX80429.1"/>
    </source>
</evidence>
<dbReference type="EMBL" id="CP032487">
    <property type="protein sequence ID" value="QAX80429.1"/>
    <property type="molecule type" value="Genomic_DNA"/>
</dbReference>
<accession>A0ABX5R4S9</accession>
<protein>
    <submittedName>
        <fullName evidence="1">Uncharacterized protein</fullName>
    </submittedName>
</protein>
<dbReference type="Proteomes" id="UP000288804">
    <property type="component" value="Chromosome"/>
</dbReference>